<keyword evidence="2" id="KW-0808">Transferase</keyword>
<evidence type="ECO:0000313" key="2">
    <source>
        <dbReference type="EMBL" id="MEX0426259.1"/>
    </source>
</evidence>
<dbReference type="EMBL" id="JBFPJR010000002">
    <property type="protein sequence ID" value="MEX0426259.1"/>
    <property type="molecule type" value="Genomic_DNA"/>
</dbReference>
<name>A0ABV3SUX9_9ACTN</name>
<feature type="transmembrane region" description="Helical" evidence="1">
    <location>
        <begin position="64"/>
        <end position="82"/>
    </location>
</feature>
<evidence type="ECO:0000313" key="3">
    <source>
        <dbReference type="Proteomes" id="UP001556631"/>
    </source>
</evidence>
<protein>
    <submittedName>
        <fullName evidence="2">Acyltransferase family protein</fullName>
    </submittedName>
</protein>
<accession>A0ABV3SUX9</accession>
<dbReference type="GO" id="GO:0016746">
    <property type="term" value="F:acyltransferase activity"/>
    <property type="evidence" value="ECO:0007669"/>
    <property type="project" value="UniProtKB-KW"/>
</dbReference>
<keyword evidence="3" id="KW-1185">Reference proteome</keyword>
<dbReference type="RefSeq" id="WP_367991028.1">
    <property type="nucleotide sequence ID" value="NZ_JBFPJR010000002.1"/>
</dbReference>
<reference evidence="2 3" key="1">
    <citation type="submission" date="2024-07" db="EMBL/GenBank/DDBJ databases">
        <authorList>
            <person name="Lee S."/>
            <person name="Kang M."/>
        </authorList>
    </citation>
    <scope>NUCLEOTIDE SEQUENCE [LARGE SCALE GENOMIC DNA]</scope>
    <source>
        <strain evidence="2 3">DS6</strain>
    </source>
</reference>
<keyword evidence="1" id="KW-1133">Transmembrane helix</keyword>
<dbReference type="PANTHER" id="PTHR37312:SF1">
    <property type="entry name" value="MEMBRANE-BOUND ACYLTRANSFERASE YKRP-RELATED"/>
    <property type="match status" value="1"/>
</dbReference>
<keyword evidence="1" id="KW-0472">Membrane</keyword>
<dbReference type="Proteomes" id="UP001556631">
    <property type="component" value="Unassembled WGS sequence"/>
</dbReference>
<dbReference type="PANTHER" id="PTHR37312">
    <property type="entry name" value="MEMBRANE-BOUND ACYLTRANSFERASE YKRP-RELATED"/>
    <property type="match status" value="1"/>
</dbReference>
<comment type="caution">
    <text evidence="2">The sequence shown here is derived from an EMBL/GenBank/DDBJ whole genome shotgun (WGS) entry which is preliminary data.</text>
</comment>
<dbReference type="InterPro" id="IPR052734">
    <property type="entry name" value="Nod_factor_acetyltransferase"/>
</dbReference>
<keyword evidence="2" id="KW-0012">Acyltransferase</keyword>
<evidence type="ECO:0000256" key="1">
    <source>
        <dbReference type="SAM" id="Phobius"/>
    </source>
</evidence>
<feature type="transmembrane region" description="Helical" evidence="1">
    <location>
        <begin position="94"/>
        <end position="114"/>
    </location>
</feature>
<sequence>MDNIRLLAIVLVVVGHAIGSSKGINPTADTISTFVYLFHIPMFALAAGWTAQRLTASFTGLAKMTWQVLVPYVVFQSIAIVLGRWDGNGTPWQYATPAFALWFLVSLFLWRLLAPWFRSNAYGVAAAVLVTLLAGFVPAIGEPLSLSRCASSRPSWSERRTATTSATGWTVAASGSSARLSWSPPWSTARCSPTR</sequence>
<keyword evidence="1" id="KW-0812">Transmembrane</keyword>
<proteinExistence type="predicted"/>
<feature type="transmembrane region" description="Helical" evidence="1">
    <location>
        <begin position="121"/>
        <end position="141"/>
    </location>
</feature>
<organism evidence="2 3">
    <name type="scientific">Nocardioides eburneus</name>
    <dbReference type="NCBI Taxonomy" id="3231482"/>
    <lineage>
        <taxon>Bacteria</taxon>
        <taxon>Bacillati</taxon>
        <taxon>Actinomycetota</taxon>
        <taxon>Actinomycetes</taxon>
        <taxon>Propionibacteriales</taxon>
        <taxon>Nocardioidaceae</taxon>
        <taxon>Nocardioides</taxon>
    </lineage>
</organism>
<gene>
    <name evidence="2" type="ORF">AB3X52_01415</name>
</gene>
<feature type="transmembrane region" description="Helical" evidence="1">
    <location>
        <begin position="33"/>
        <end position="52"/>
    </location>
</feature>